<evidence type="ECO:0000313" key="2">
    <source>
        <dbReference type="EMBL" id="CAB3256977.1"/>
    </source>
</evidence>
<protein>
    <submittedName>
        <fullName evidence="1">Uncharacterized protein</fullName>
    </submittedName>
</protein>
<reference evidence="3 4" key="1">
    <citation type="submission" date="2020-04" db="EMBL/GenBank/DDBJ databases">
        <authorList>
            <person name="Wallbank WR R."/>
            <person name="Pardo Diaz C."/>
            <person name="Kozak K."/>
            <person name="Martin S."/>
            <person name="Jiggins C."/>
            <person name="Moest M."/>
            <person name="Warren A I."/>
            <person name="Byers J.R.P. K."/>
            <person name="Montejo-Kovacevich G."/>
            <person name="Yen C E."/>
        </authorList>
    </citation>
    <scope>NUCLEOTIDE SEQUENCE [LARGE SCALE GENOMIC DNA]</scope>
</reference>
<name>A0A8S0Z8S7_ARCPL</name>
<proteinExistence type="predicted"/>
<dbReference type="AlphaFoldDB" id="A0A8S0Z8S7"/>
<dbReference type="EMBL" id="CADEBD010000284">
    <property type="protein sequence ID" value="CAB3228808.1"/>
    <property type="molecule type" value="Genomic_DNA"/>
</dbReference>
<sequence>MQVFLAQMHVCAAGRRAACRDAVHYWRVKHSTPAHSYVENRQTDRVDVVVPSSHTENTHTTSTFMCYNQSVRL</sequence>
<evidence type="ECO:0000313" key="1">
    <source>
        <dbReference type="EMBL" id="CAB3228808.1"/>
    </source>
</evidence>
<accession>A0A8S0Z8S7</accession>
<dbReference type="Proteomes" id="UP000494106">
    <property type="component" value="Unassembled WGS sequence"/>
</dbReference>
<evidence type="ECO:0000313" key="4">
    <source>
        <dbReference type="Proteomes" id="UP000494256"/>
    </source>
</evidence>
<evidence type="ECO:0000313" key="3">
    <source>
        <dbReference type="Proteomes" id="UP000494106"/>
    </source>
</evidence>
<dbReference type="EMBL" id="CADEBC010000590">
    <property type="protein sequence ID" value="CAB3256977.1"/>
    <property type="molecule type" value="Genomic_DNA"/>
</dbReference>
<gene>
    <name evidence="2" type="ORF">APLA_LOCUS15680</name>
    <name evidence="1" type="ORF">APLA_LOCUS3661</name>
</gene>
<organism evidence="1 4">
    <name type="scientific">Arctia plantaginis</name>
    <name type="common">Wood tiger moth</name>
    <name type="synonym">Phalaena plantaginis</name>
    <dbReference type="NCBI Taxonomy" id="874455"/>
    <lineage>
        <taxon>Eukaryota</taxon>
        <taxon>Metazoa</taxon>
        <taxon>Ecdysozoa</taxon>
        <taxon>Arthropoda</taxon>
        <taxon>Hexapoda</taxon>
        <taxon>Insecta</taxon>
        <taxon>Pterygota</taxon>
        <taxon>Neoptera</taxon>
        <taxon>Endopterygota</taxon>
        <taxon>Lepidoptera</taxon>
        <taxon>Glossata</taxon>
        <taxon>Ditrysia</taxon>
        <taxon>Noctuoidea</taxon>
        <taxon>Erebidae</taxon>
        <taxon>Arctiinae</taxon>
        <taxon>Arctia</taxon>
    </lineage>
</organism>
<dbReference type="Proteomes" id="UP000494256">
    <property type="component" value="Unassembled WGS sequence"/>
</dbReference>
<keyword evidence="3" id="KW-1185">Reference proteome</keyword>
<comment type="caution">
    <text evidence="1">The sequence shown here is derived from an EMBL/GenBank/DDBJ whole genome shotgun (WGS) entry which is preliminary data.</text>
</comment>